<comment type="caution">
    <text evidence="1">The sequence shown here is derived from an EMBL/GenBank/DDBJ whole genome shotgun (WGS) entry which is preliminary data.</text>
</comment>
<gene>
    <name evidence="1" type="ORF">EDC56_0998</name>
</gene>
<dbReference type="AlphaFoldDB" id="A0A3N2E058"/>
<name>A0A3N2E058_9GAMM</name>
<organism evidence="1 2">
    <name type="scientific">Sinobacterium caligoides</name>
    <dbReference type="NCBI Taxonomy" id="933926"/>
    <lineage>
        <taxon>Bacteria</taxon>
        <taxon>Pseudomonadati</taxon>
        <taxon>Pseudomonadota</taxon>
        <taxon>Gammaproteobacteria</taxon>
        <taxon>Cellvibrionales</taxon>
        <taxon>Spongiibacteraceae</taxon>
        <taxon>Sinobacterium</taxon>
    </lineage>
</organism>
<sequence>MPSLNINFQCRFCQLAISEARWKAQGFCESLACRQQYNHSIGTQVTRKNELQRDVLEAELRVRAAAELEVAEEELYIVQVPYNSHSTTALGYEVIEAFQAHLQALVESYEGETEAEHVSEYEPPTGIEHLDEVLTAACTGCRGHCCLNGREYHAFIDHSTIARILELEPEIGVDGIVEFYSALIPAVAVQNGCIFQSDEGCVLPSSYRADICNDYFCEGLRQLIDEHEREEPEHAILAIWDDECLINTVNLTC</sequence>
<evidence type="ECO:0000313" key="2">
    <source>
        <dbReference type="Proteomes" id="UP000275394"/>
    </source>
</evidence>
<dbReference type="Proteomes" id="UP000275394">
    <property type="component" value="Unassembled WGS sequence"/>
</dbReference>
<reference evidence="1 2" key="1">
    <citation type="submission" date="2018-11" db="EMBL/GenBank/DDBJ databases">
        <title>Genomic Encyclopedia of Type Strains, Phase IV (KMG-IV): sequencing the most valuable type-strain genomes for metagenomic binning, comparative biology and taxonomic classification.</title>
        <authorList>
            <person name="Goeker M."/>
        </authorList>
    </citation>
    <scope>NUCLEOTIDE SEQUENCE [LARGE SCALE GENOMIC DNA]</scope>
    <source>
        <strain evidence="1 2">DSM 100316</strain>
    </source>
</reference>
<dbReference type="OrthoDB" id="5421259at2"/>
<accession>A0A3N2E058</accession>
<proteinExistence type="predicted"/>
<dbReference type="EMBL" id="RKHR01000003">
    <property type="protein sequence ID" value="ROS05468.1"/>
    <property type="molecule type" value="Genomic_DNA"/>
</dbReference>
<keyword evidence="2" id="KW-1185">Reference proteome</keyword>
<evidence type="ECO:0000313" key="1">
    <source>
        <dbReference type="EMBL" id="ROS05468.1"/>
    </source>
</evidence>
<protein>
    <submittedName>
        <fullName evidence="1">Uncharacterized protein</fullName>
    </submittedName>
</protein>
<dbReference type="RefSeq" id="WP_148059314.1">
    <property type="nucleotide sequence ID" value="NZ_RKHR01000003.1"/>
</dbReference>